<accession>A0A7J0FRI7</accession>
<keyword evidence="3" id="KW-1185">Reference proteome</keyword>
<name>A0A7J0FRI7_9ERIC</name>
<organism evidence="2 3">
    <name type="scientific">Actinidia rufa</name>
    <dbReference type="NCBI Taxonomy" id="165716"/>
    <lineage>
        <taxon>Eukaryota</taxon>
        <taxon>Viridiplantae</taxon>
        <taxon>Streptophyta</taxon>
        <taxon>Embryophyta</taxon>
        <taxon>Tracheophyta</taxon>
        <taxon>Spermatophyta</taxon>
        <taxon>Magnoliopsida</taxon>
        <taxon>eudicotyledons</taxon>
        <taxon>Gunneridae</taxon>
        <taxon>Pentapetalae</taxon>
        <taxon>asterids</taxon>
        <taxon>Ericales</taxon>
        <taxon>Actinidiaceae</taxon>
        <taxon>Actinidia</taxon>
    </lineage>
</organism>
<dbReference type="AlphaFoldDB" id="A0A7J0FRI7"/>
<protein>
    <submittedName>
        <fullName evidence="2">Uncharacterized protein</fullName>
    </submittedName>
</protein>
<reference evidence="2 3" key="1">
    <citation type="submission" date="2019-07" db="EMBL/GenBank/DDBJ databases">
        <title>De Novo Assembly of kiwifruit Actinidia rufa.</title>
        <authorList>
            <person name="Sugita-Konishi S."/>
            <person name="Sato K."/>
            <person name="Mori E."/>
            <person name="Abe Y."/>
            <person name="Kisaki G."/>
            <person name="Hamano K."/>
            <person name="Suezawa K."/>
            <person name="Otani M."/>
            <person name="Fukuda T."/>
            <person name="Manabe T."/>
            <person name="Gomi K."/>
            <person name="Tabuchi M."/>
            <person name="Akimitsu K."/>
            <person name="Kataoka I."/>
        </authorList>
    </citation>
    <scope>NUCLEOTIDE SEQUENCE [LARGE SCALE GENOMIC DNA]</scope>
    <source>
        <strain evidence="3">cv. Fuchu</strain>
    </source>
</reference>
<feature type="region of interest" description="Disordered" evidence="1">
    <location>
        <begin position="62"/>
        <end position="92"/>
    </location>
</feature>
<evidence type="ECO:0000313" key="3">
    <source>
        <dbReference type="Proteomes" id="UP000585474"/>
    </source>
</evidence>
<comment type="caution">
    <text evidence="2">The sequence shown here is derived from an EMBL/GenBank/DDBJ whole genome shotgun (WGS) entry which is preliminary data.</text>
</comment>
<sequence length="92" mass="10354">MAEVVRELTEMKKVASAQIVQRSFGTPLDHPSWSATSPAMEMPDLLEPYSPILLLEFNKEEYTNLPTEDEPEVDGEGGDPMASSKLREKDWD</sequence>
<evidence type="ECO:0000256" key="1">
    <source>
        <dbReference type="SAM" id="MobiDB-lite"/>
    </source>
</evidence>
<gene>
    <name evidence="2" type="ORF">Acr_14g0006520</name>
</gene>
<dbReference type="EMBL" id="BJWL01000014">
    <property type="protein sequence ID" value="GFZ01017.1"/>
    <property type="molecule type" value="Genomic_DNA"/>
</dbReference>
<feature type="compositionally biased region" description="Acidic residues" evidence="1">
    <location>
        <begin position="67"/>
        <end position="77"/>
    </location>
</feature>
<evidence type="ECO:0000313" key="2">
    <source>
        <dbReference type="EMBL" id="GFZ01017.1"/>
    </source>
</evidence>
<proteinExistence type="predicted"/>
<dbReference type="Proteomes" id="UP000585474">
    <property type="component" value="Unassembled WGS sequence"/>
</dbReference>